<name>A0A5E9G3D4_9MICO</name>
<accession>A0A5E9G3D4</accession>
<dbReference type="GO" id="GO:0005524">
    <property type="term" value="F:ATP binding"/>
    <property type="evidence" value="ECO:0007669"/>
    <property type="project" value="InterPro"/>
</dbReference>
<gene>
    <name evidence="2" type="ORF">SAMN05216368_12036</name>
</gene>
<organism evidence="2 3">
    <name type="scientific">Cryobacterium flavum</name>
    <dbReference type="NCBI Taxonomy" id="1424659"/>
    <lineage>
        <taxon>Bacteria</taxon>
        <taxon>Bacillati</taxon>
        <taxon>Actinomycetota</taxon>
        <taxon>Actinomycetes</taxon>
        <taxon>Micrococcales</taxon>
        <taxon>Microbacteriaceae</taxon>
        <taxon>Cryobacterium</taxon>
    </lineage>
</organism>
<feature type="domain" description="IstB-like ATP-binding" evidence="1">
    <location>
        <begin position="2"/>
        <end position="57"/>
    </location>
</feature>
<evidence type="ECO:0000313" key="3">
    <source>
        <dbReference type="Proteomes" id="UP000199639"/>
    </source>
</evidence>
<dbReference type="Pfam" id="PF01695">
    <property type="entry name" value="IstB_IS21"/>
    <property type="match status" value="1"/>
</dbReference>
<dbReference type="RefSeq" id="WP_159433907.1">
    <property type="nucleotide sequence ID" value="NZ_FNIB01000020.1"/>
</dbReference>
<reference evidence="2 3" key="1">
    <citation type="submission" date="2016-10" db="EMBL/GenBank/DDBJ databases">
        <authorList>
            <person name="Varghese N."/>
            <person name="Submissions S."/>
        </authorList>
    </citation>
    <scope>NUCLEOTIDE SEQUENCE [LARGE SCALE GENOMIC DNA]</scope>
    <source>
        <strain evidence="2 3">CGMCC 1.11215</strain>
    </source>
</reference>
<sequence length="67" mass="7114">LVDAAYEKRSIAVSSNLHPAGFDELMPKTLATATVDRLLHHAHVCQTSGDSIRLTQALAGKGVTPMT</sequence>
<dbReference type="EMBL" id="FNIB01000020">
    <property type="protein sequence ID" value="SDO50678.1"/>
    <property type="molecule type" value="Genomic_DNA"/>
</dbReference>
<feature type="non-terminal residue" evidence="2">
    <location>
        <position position="1"/>
    </location>
</feature>
<evidence type="ECO:0000313" key="2">
    <source>
        <dbReference type="EMBL" id="SDO50678.1"/>
    </source>
</evidence>
<evidence type="ECO:0000259" key="1">
    <source>
        <dbReference type="Pfam" id="PF01695"/>
    </source>
</evidence>
<dbReference type="InterPro" id="IPR027417">
    <property type="entry name" value="P-loop_NTPase"/>
</dbReference>
<dbReference type="InterPro" id="IPR002611">
    <property type="entry name" value="IstB_ATP-bd"/>
</dbReference>
<dbReference type="AlphaFoldDB" id="A0A5E9G3D4"/>
<protein>
    <submittedName>
        <fullName evidence="2">IstB-like ATP binding protein</fullName>
    </submittedName>
</protein>
<dbReference type="Gene3D" id="3.40.50.300">
    <property type="entry name" value="P-loop containing nucleotide triphosphate hydrolases"/>
    <property type="match status" value="1"/>
</dbReference>
<dbReference type="Proteomes" id="UP000199639">
    <property type="component" value="Unassembled WGS sequence"/>
</dbReference>
<proteinExistence type="predicted"/>